<feature type="region of interest" description="Disordered" evidence="7">
    <location>
        <begin position="155"/>
        <end position="186"/>
    </location>
</feature>
<dbReference type="InterPro" id="IPR008271">
    <property type="entry name" value="Ser/Thr_kinase_AS"/>
</dbReference>
<dbReference type="SUPFAM" id="SSF56112">
    <property type="entry name" value="Protein kinase-like (PK-like)"/>
    <property type="match status" value="1"/>
</dbReference>
<dbReference type="CDD" id="cd14133">
    <property type="entry name" value="PKc_DYRK_like"/>
    <property type="match status" value="1"/>
</dbReference>
<dbReference type="InterPro" id="IPR011009">
    <property type="entry name" value="Kinase-like_dom_sf"/>
</dbReference>
<dbReference type="EMBL" id="JAYMYS010000009">
    <property type="protein sequence ID" value="KAK7380118.1"/>
    <property type="molecule type" value="Genomic_DNA"/>
</dbReference>
<evidence type="ECO:0000256" key="7">
    <source>
        <dbReference type="SAM" id="MobiDB-lite"/>
    </source>
</evidence>
<feature type="compositionally biased region" description="Polar residues" evidence="7">
    <location>
        <begin position="114"/>
        <end position="134"/>
    </location>
</feature>
<dbReference type="PANTHER" id="PTHR24058">
    <property type="entry name" value="DUAL SPECIFICITY PROTEIN KINASE"/>
    <property type="match status" value="1"/>
</dbReference>
<feature type="domain" description="Protein kinase" evidence="8">
    <location>
        <begin position="879"/>
        <end position="1181"/>
    </location>
</feature>
<comment type="caution">
    <text evidence="9">The sequence shown here is derived from an EMBL/GenBank/DDBJ whole genome shotgun (WGS) entry which is preliminary data.</text>
</comment>
<dbReference type="PROSITE" id="PS50011">
    <property type="entry name" value="PROTEIN_KINASE_DOM"/>
    <property type="match status" value="1"/>
</dbReference>
<dbReference type="PANTHER" id="PTHR24058:SF124">
    <property type="entry name" value="PROTEIN KINASE SUPERFAMILY PROTEIN"/>
    <property type="match status" value="1"/>
</dbReference>
<dbReference type="AlphaFoldDB" id="A0AAN9RS39"/>
<keyword evidence="4" id="KW-0547">Nucleotide-binding</keyword>
<feature type="compositionally biased region" description="Low complexity" evidence="7">
    <location>
        <begin position="207"/>
        <end position="221"/>
    </location>
</feature>
<feature type="region of interest" description="Disordered" evidence="7">
    <location>
        <begin position="487"/>
        <end position="517"/>
    </location>
</feature>
<dbReference type="Proteomes" id="UP001386955">
    <property type="component" value="Unassembled WGS sequence"/>
</dbReference>
<evidence type="ECO:0000259" key="8">
    <source>
        <dbReference type="PROSITE" id="PS50011"/>
    </source>
</evidence>
<dbReference type="FunFam" id="1.10.510.10:FF:000380">
    <property type="entry name" value="Serine/threonine-protein kinase ppk15"/>
    <property type="match status" value="1"/>
</dbReference>
<evidence type="ECO:0000313" key="9">
    <source>
        <dbReference type="EMBL" id="KAK7380118.1"/>
    </source>
</evidence>
<evidence type="ECO:0000256" key="2">
    <source>
        <dbReference type="ARBA" id="ARBA00022553"/>
    </source>
</evidence>
<protein>
    <recommendedName>
        <fullName evidence="8">Protein kinase domain-containing protein</fullName>
    </recommendedName>
</protein>
<feature type="compositionally biased region" description="Basic and acidic residues" evidence="7">
    <location>
        <begin position="297"/>
        <end position="308"/>
    </location>
</feature>
<dbReference type="Pfam" id="PF00069">
    <property type="entry name" value="Pkinase"/>
    <property type="match status" value="1"/>
</dbReference>
<dbReference type="Gene3D" id="1.10.510.10">
    <property type="entry name" value="Transferase(Phosphotransferase) domain 1"/>
    <property type="match status" value="1"/>
</dbReference>
<feature type="region of interest" description="Disordered" evidence="7">
    <location>
        <begin position="290"/>
        <end position="309"/>
    </location>
</feature>
<feature type="region of interest" description="Disordered" evidence="7">
    <location>
        <begin position="206"/>
        <end position="233"/>
    </location>
</feature>
<evidence type="ECO:0000256" key="6">
    <source>
        <dbReference type="ARBA" id="ARBA00022840"/>
    </source>
</evidence>
<dbReference type="FunFam" id="3.30.200.20:FF:000216">
    <property type="entry name" value="Putative serine/threonine-protein kinase dyrk2"/>
    <property type="match status" value="1"/>
</dbReference>
<evidence type="ECO:0000256" key="1">
    <source>
        <dbReference type="ARBA" id="ARBA00022527"/>
    </source>
</evidence>
<dbReference type="GO" id="GO:0005524">
    <property type="term" value="F:ATP binding"/>
    <property type="evidence" value="ECO:0007669"/>
    <property type="project" value="UniProtKB-KW"/>
</dbReference>
<organism evidence="9 10">
    <name type="scientific">Psophocarpus tetragonolobus</name>
    <name type="common">Winged bean</name>
    <name type="synonym">Dolichos tetragonolobus</name>
    <dbReference type="NCBI Taxonomy" id="3891"/>
    <lineage>
        <taxon>Eukaryota</taxon>
        <taxon>Viridiplantae</taxon>
        <taxon>Streptophyta</taxon>
        <taxon>Embryophyta</taxon>
        <taxon>Tracheophyta</taxon>
        <taxon>Spermatophyta</taxon>
        <taxon>Magnoliopsida</taxon>
        <taxon>eudicotyledons</taxon>
        <taxon>Gunneridae</taxon>
        <taxon>Pentapetalae</taxon>
        <taxon>rosids</taxon>
        <taxon>fabids</taxon>
        <taxon>Fabales</taxon>
        <taxon>Fabaceae</taxon>
        <taxon>Papilionoideae</taxon>
        <taxon>50 kb inversion clade</taxon>
        <taxon>NPAAA clade</taxon>
        <taxon>indigoferoid/millettioid clade</taxon>
        <taxon>Phaseoleae</taxon>
        <taxon>Psophocarpus</taxon>
    </lineage>
</organism>
<proteinExistence type="predicted"/>
<keyword evidence="3" id="KW-0808">Transferase</keyword>
<evidence type="ECO:0000313" key="10">
    <source>
        <dbReference type="Proteomes" id="UP001386955"/>
    </source>
</evidence>
<feature type="region of interest" description="Disordered" evidence="7">
    <location>
        <begin position="111"/>
        <end position="134"/>
    </location>
</feature>
<dbReference type="Gene3D" id="3.30.200.20">
    <property type="entry name" value="Phosphorylase Kinase, domain 1"/>
    <property type="match status" value="1"/>
</dbReference>
<dbReference type="InterPro" id="IPR050494">
    <property type="entry name" value="Ser_Thr_dual-spec_kinase"/>
</dbReference>
<feature type="compositionally biased region" description="Acidic residues" evidence="7">
    <location>
        <begin position="508"/>
        <end position="517"/>
    </location>
</feature>
<sequence>MPDTSSLVSKGLRMADTNSVEVILDFLRRNRFTRAEAALRSELSNCSDVNGFLQKLTLEEKDLRGGLPNDKGKPVVENQGLDSRDGLEVSKELIVKEIECGTGRNAAETKWKTAASSGERNKSNEVVGTSDKNFTFNKSSDNSVLDLYSWKFSPSNGSVETHQSDGGSRPNNALKAPVSQQSKCQTAETLDATNINVKSWEEKNLPAEKSSSWLGSSGKASSEPKYDLLQSKEPRELDRQLKFNASSLKENLTDNVLSRTDDNVNSSTDPWKECSVKTVFPFSKGDMSTSYNGSTYPDRKEEKRRAENSDVMASIKEQVDEVGRALYLGKLQENSGGLSFPLAPANQKEEFPRLPPVKIKSEDKPLTFNWGEKFECDGLAMKLTGADNTLLIGSYLDVPIGQEIKTTGVRKAIGGSWLSVSQGIAEDTSDLVSGFATVGDGLSESVDYPNEYWDSDEYDDDEDIGYTRQPIEDEAWFLAHEIDYPSDNEKGTGHGSVPDPQERGPAKDEEDDQSFAEEDSYFSGEQYIIAKNIEPVTASDDPIGLTITEMYGRTNGNDVMAQYDRQLMDVEELNLMHMEPVRQGFVTHKNDLIMLGDGKALNHSVRPQIEEMEDDQQGSVRSIGVGINSDAADIGSEVHGSLVGGSSEGDLEYFRDHDTMHGGSKNSHRDLDKNSINKLFKNEKNDKTESNKYIIDSDKDTCSKIKTQSDGNFSFPQSLRDDQTIQVGPSKSLWLSNCNVEETDDCINAFVGSDDMLSSWRRKSSDSSPVKSSRDENNAIVIRSRNSSPTTVSNYGYTDGEHVKLEKEDKVSIVREDDLGASLEDEEAAAVQEQVRQIKAQEEEFETFNLKIVHRKNRTGFEEDKNFHVVLNSVIAGRYHVTEYLGSAAFSKAIQAHDLHTGLDVCVKIIKNNKDFFDQSLDEIKLLKYVNKHDPSDKYHLLRLYDYFYYREHLLIVCELLKANLYEFHKFNRESGGEVYFTMPRLQSITIQCLEALQFLHSLGLIHCDLKPENILVKSYSRCEVKVIDLGSSCFETDHLCSYVQSRSYRAPEVILGLPYDKKIDIWSLGCILAELCTGNVLFQNDSPATLLARVIGIIGPIDQGLLAKGRDTYKYFTKNHMLYERNQESNRLEYLIPKKTSLRHRLPMGDQGFIDFVAHLLEVNPKKRPSASEALKHPWLSYPYEPISS</sequence>
<name>A0AAN9RS39_PSOTE</name>
<keyword evidence="5" id="KW-0418">Kinase</keyword>
<keyword evidence="1" id="KW-0723">Serine/threonine-protein kinase</keyword>
<accession>A0AAN9RS39</accession>
<dbReference type="GO" id="GO:0004674">
    <property type="term" value="F:protein serine/threonine kinase activity"/>
    <property type="evidence" value="ECO:0007669"/>
    <property type="project" value="UniProtKB-KW"/>
</dbReference>
<evidence type="ECO:0000256" key="3">
    <source>
        <dbReference type="ARBA" id="ARBA00022679"/>
    </source>
</evidence>
<keyword evidence="6" id="KW-0067">ATP-binding</keyword>
<feature type="compositionally biased region" description="Polar residues" evidence="7">
    <location>
        <begin position="155"/>
        <end position="171"/>
    </location>
</feature>
<reference evidence="9 10" key="1">
    <citation type="submission" date="2024-01" db="EMBL/GenBank/DDBJ databases">
        <title>The genomes of 5 underutilized Papilionoideae crops provide insights into root nodulation and disease resistanc.</title>
        <authorList>
            <person name="Jiang F."/>
        </authorList>
    </citation>
    <scope>NUCLEOTIDE SEQUENCE [LARGE SCALE GENOMIC DNA]</scope>
    <source>
        <strain evidence="9">DUOXIRENSHENG_FW03</strain>
        <tissue evidence="9">Leaves</tissue>
    </source>
</reference>
<evidence type="ECO:0000256" key="4">
    <source>
        <dbReference type="ARBA" id="ARBA00022741"/>
    </source>
</evidence>
<keyword evidence="10" id="KW-1185">Reference proteome</keyword>
<dbReference type="InterPro" id="IPR000719">
    <property type="entry name" value="Prot_kinase_dom"/>
</dbReference>
<gene>
    <name evidence="9" type="ORF">VNO78_32537</name>
</gene>
<keyword evidence="2" id="KW-0597">Phosphoprotein</keyword>
<dbReference type="SMART" id="SM00220">
    <property type="entry name" value="S_TKc"/>
    <property type="match status" value="1"/>
</dbReference>
<feature type="compositionally biased region" description="Basic and acidic residues" evidence="7">
    <location>
        <begin position="222"/>
        <end position="233"/>
    </location>
</feature>
<evidence type="ECO:0000256" key="5">
    <source>
        <dbReference type="ARBA" id="ARBA00022777"/>
    </source>
</evidence>
<dbReference type="PROSITE" id="PS00108">
    <property type="entry name" value="PROTEIN_KINASE_ST"/>
    <property type="match status" value="1"/>
</dbReference>